<feature type="compositionally biased region" description="Basic and acidic residues" evidence="2">
    <location>
        <begin position="867"/>
        <end position="885"/>
    </location>
</feature>
<comment type="similarity">
    <text evidence="1">Belongs to the CEP170 family.</text>
</comment>
<evidence type="ECO:0000256" key="3">
    <source>
        <dbReference type="SAM" id="Phobius"/>
    </source>
</evidence>
<dbReference type="PANTHER" id="PTHR15715:SF17">
    <property type="entry name" value="CENTROSOMAL PROTEIN OF 170 KDA"/>
    <property type="match status" value="1"/>
</dbReference>
<organism evidence="5 6">
    <name type="scientific">Xyrichtys novacula</name>
    <name type="common">Pearly razorfish</name>
    <name type="synonym">Hemipteronotus novacula</name>
    <dbReference type="NCBI Taxonomy" id="13765"/>
    <lineage>
        <taxon>Eukaryota</taxon>
        <taxon>Metazoa</taxon>
        <taxon>Chordata</taxon>
        <taxon>Craniata</taxon>
        <taxon>Vertebrata</taxon>
        <taxon>Euteleostomi</taxon>
        <taxon>Actinopterygii</taxon>
        <taxon>Neopterygii</taxon>
        <taxon>Teleostei</taxon>
        <taxon>Neoteleostei</taxon>
        <taxon>Acanthomorphata</taxon>
        <taxon>Eupercaria</taxon>
        <taxon>Labriformes</taxon>
        <taxon>Labridae</taxon>
        <taxon>Xyrichtys</taxon>
    </lineage>
</organism>
<keyword evidence="6" id="KW-1185">Reference proteome</keyword>
<feature type="compositionally biased region" description="Basic and acidic residues" evidence="2">
    <location>
        <begin position="613"/>
        <end position="628"/>
    </location>
</feature>
<dbReference type="PROSITE" id="PS50006">
    <property type="entry name" value="FHA_DOMAIN"/>
    <property type="match status" value="1"/>
</dbReference>
<dbReference type="InterPro" id="IPR000253">
    <property type="entry name" value="FHA_dom"/>
</dbReference>
<dbReference type="InterPro" id="IPR051176">
    <property type="entry name" value="Cent_Immune-Sig_Mod"/>
</dbReference>
<feature type="compositionally biased region" description="Basic and acidic residues" evidence="2">
    <location>
        <begin position="417"/>
        <end position="427"/>
    </location>
</feature>
<keyword evidence="3" id="KW-0812">Transmembrane</keyword>
<feature type="region of interest" description="Disordered" evidence="2">
    <location>
        <begin position="1110"/>
        <end position="1392"/>
    </location>
</feature>
<sequence length="1824" mass="196438">MHSINSNFILATVLDDFKEGKSNHTRLHDNHLSNIQNSYIRCIFIYLFIVMSFTFTAALSCILVKRSLLSLKYKPEKPSRLCSYAPVLTHSRFISSLFILPRSGELKPYTNVAYIFQTSICYCQLRSTADVAGTIDPETRPPVSPGNPPTRFCLQLLVELEASTVGSVDAGAAVEDLRQGVNQRQKQVAEMSVTSWFLVSSGGTRHRLPREMIFVGRDDCELMLQSRSVDKQHAVINYEAGTDEHKVKDLGSLNGTFVNDVRIQEQMYITLKLEDKLRFGYDILSLSDLLITSSFMSANGCILPNTRTSRSKPCSCLLLCKVVYLNLFVSHTNLFTVVRGELTVPEEALKHEKFTSGLQLSKKPSNGETTTATTTSKSPTKTPTKTLKSPSGSSQRPGESRATDGVTFSKDLQAKPVDSHKAEERLGGGDVTALPRGTPLYGQPSWWGDGDADDENSFKQETKPSSKKHDSSVSDSKEARRAEKAKEDGLHTPAAHDSSYFEIPTKEGHMANNGIHEIPTKDTEGITTHPTAAQGHASFTIEFDNTSPGKVTIKDHVSKFTPDHHRSRSKKSGTGSGGTGGRDLSTLQAAMMASESKVADWLAQNDPTLVRSESTEEDSKSIKSDVPVHLKRLKGSKHEDGTQSDSENGLGLRFANRRHALEERLKAAHGGVGGGGGTGGGNITVSGTRGTGPRTAFMIEFYDEENPRKRRSYSFSQTAPLHVGGTGGEGLCPQPPSHPKVFSISTSAASASESGKVPAPIPATVTAGAPTAARVLLKQRSEDPSIGRSSASTGLATGSPTTPSEDTSVLGKGGESAGGEAEDDHSDKGTYTIELENKNPEEEEARRMIDKVFGVQQSQDSSNLSDLKGDVKGKETGETGKEAHPGDTSWVSEWASLAASHTRTDPEGSGAETAAFLHKERADAFESGASLSRGESSSSLTDRKRRTLPQLPVDDPRAKSSTKALGVRSEIGEKQDTEPQEKENKGDGESPTPAGDTEMTSKRKQSSTSSPSKAPARTSGSTERRKRSEERKGGGGGGGAVEVGEKSGKPLVRQGSFTIEKPSASVPAELIPRINRGGNGRERSDSVGSMDTATLLKDTEAVMAFLEAKLRDENKLDQKGTKSGISNQGSGSGFPTRTDSISPESDVDTASAASHGAERKGLGSSEQKRRSLSSMHREKSNMSTASRSSITNTSARERLERKSKTRTAETTSRTDARRSVQPSSSSRARQPSLDLTDDDQTSSFPISDHFSSDQETYSGPLGHSKLDSRSSKTSPSGTSKTSRTLQAATTSSINKQASLPQPRPTRASLLRRARLGDTSDTDLADADRVSVASEVSTTSSTSKPPSGRKGLSRLDMLAQPRRTRVGSISARSDSECTMTRSSTSSPRLSAETALRLGLRSSTPTENRLTPRMRASSVSKLNETKTKTTTAGYCSPTVSSSSRWRRLPPEYGSTSEEEFGSNRNPPKHGGRSHMRPHHLVPHRSLRLSNTASPGTSVATGPGGVGVKHRMKEQEEYIRDWTAHSEEIARLFPCVRRISQDLAKDLAILAREIHDVAGEIDSVSSSGTAPSTTVSTAATTPGSAIDTREELVDRVFDESLNFRKIPPVISTNKAPEINGKPAELRPRAPDTLEPRALRRRTWNREDAVLDSLLLHSVSQLSSKIRHSIDKTAGKIRILFKDKDRNWDEIESKLRSESDVPLLKTSNKEISSILIELKRVEKQLQVINVMVDPDGTLDALASLGLTSPTTPTKPQTTRTTTSLSATSPGSAPQAKESLPEILPGPGGSTANTETTAREPSVGLGLAGVGGLPFNRMRPSGEEAIAQK</sequence>
<evidence type="ECO:0000259" key="4">
    <source>
        <dbReference type="PROSITE" id="PS50006"/>
    </source>
</evidence>
<keyword evidence="3" id="KW-0472">Membrane</keyword>
<feature type="compositionally biased region" description="Low complexity" evidence="2">
    <location>
        <begin position="1743"/>
        <end position="1765"/>
    </location>
</feature>
<feature type="compositionally biased region" description="Basic and acidic residues" evidence="2">
    <location>
        <begin position="1110"/>
        <end position="1120"/>
    </location>
</feature>
<feature type="compositionally biased region" description="Basic and acidic residues" evidence="2">
    <location>
        <begin position="835"/>
        <end position="850"/>
    </location>
</feature>
<name>A0AAV1G3U4_XYRNO</name>
<feature type="compositionally biased region" description="Polar residues" evidence="2">
    <location>
        <begin position="787"/>
        <end position="807"/>
    </location>
</feature>
<dbReference type="GO" id="GO:0005814">
    <property type="term" value="C:centriole"/>
    <property type="evidence" value="ECO:0007669"/>
    <property type="project" value="TreeGrafter"/>
</dbReference>
<dbReference type="Pfam" id="PF00498">
    <property type="entry name" value="FHA"/>
    <property type="match status" value="1"/>
</dbReference>
<dbReference type="Gene3D" id="2.60.200.20">
    <property type="match status" value="1"/>
</dbReference>
<feature type="region of interest" description="Disordered" evidence="2">
    <location>
        <begin position="355"/>
        <end position="584"/>
    </location>
</feature>
<accession>A0AAV1G3U4</accession>
<feature type="compositionally biased region" description="Polar residues" evidence="2">
    <location>
        <begin position="1415"/>
        <end position="1441"/>
    </location>
</feature>
<feature type="compositionally biased region" description="Basic and acidic residues" evidence="2">
    <location>
        <begin position="1156"/>
        <end position="1180"/>
    </location>
</feature>
<proteinExistence type="inferred from homology"/>
<feature type="compositionally biased region" description="Basic and acidic residues" evidence="2">
    <location>
        <begin position="970"/>
        <end position="988"/>
    </location>
</feature>
<dbReference type="SUPFAM" id="SSF49879">
    <property type="entry name" value="SMAD/FHA domain"/>
    <property type="match status" value="1"/>
</dbReference>
<feature type="compositionally biased region" description="Polar residues" evidence="2">
    <location>
        <begin position="1121"/>
        <end position="1143"/>
    </location>
</feature>
<feature type="compositionally biased region" description="Low complexity" evidence="2">
    <location>
        <begin position="1006"/>
        <end position="1021"/>
    </location>
</feature>
<feature type="compositionally biased region" description="Polar residues" evidence="2">
    <location>
        <begin position="1369"/>
        <end position="1387"/>
    </location>
</feature>
<feature type="compositionally biased region" description="Polar residues" evidence="2">
    <location>
        <begin position="356"/>
        <end position="368"/>
    </location>
</feature>
<dbReference type="InterPro" id="IPR029300">
    <property type="entry name" value="CEP170_C"/>
</dbReference>
<feature type="compositionally biased region" description="Basic and acidic residues" evidence="2">
    <location>
        <begin position="1022"/>
        <end position="1033"/>
    </location>
</feature>
<dbReference type="SMART" id="SM00240">
    <property type="entry name" value="FHA"/>
    <property type="match status" value="1"/>
</dbReference>
<feature type="region of interest" description="Disordered" evidence="2">
    <location>
        <begin position="668"/>
        <end position="691"/>
    </location>
</feature>
<feature type="domain" description="FHA" evidence="4">
    <location>
        <begin position="213"/>
        <end position="263"/>
    </location>
</feature>
<feature type="compositionally biased region" description="Low complexity" evidence="2">
    <location>
        <begin position="856"/>
        <end position="866"/>
    </location>
</feature>
<protein>
    <submittedName>
        <fullName evidence="5">Centrosomal protein of 170 kDa isoform X7</fullName>
    </submittedName>
</protein>
<dbReference type="Proteomes" id="UP001178508">
    <property type="component" value="Chromosome 11"/>
</dbReference>
<reference evidence="5" key="1">
    <citation type="submission" date="2023-08" db="EMBL/GenBank/DDBJ databases">
        <authorList>
            <person name="Alioto T."/>
            <person name="Alioto T."/>
            <person name="Gomez Garrido J."/>
        </authorList>
    </citation>
    <scope>NUCLEOTIDE SEQUENCE</scope>
</reference>
<feature type="transmembrane region" description="Helical" evidence="3">
    <location>
        <begin position="43"/>
        <end position="64"/>
    </location>
</feature>
<feature type="compositionally biased region" description="Basic and acidic residues" evidence="2">
    <location>
        <begin position="456"/>
        <end position="490"/>
    </location>
</feature>
<evidence type="ECO:0000256" key="1">
    <source>
        <dbReference type="ARBA" id="ARBA00010436"/>
    </source>
</evidence>
<feature type="compositionally biased region" description="Low complexity" evidence="2">
    <location>
        <begin position="1271"/>
        <end position="1284"/>
    </location>
</feature>
<feature type="compositionally biased region" description="Polar residues" evidence="2">
    <location>
        <begin position="1285"/>
        <end position="1299"/>
    </location>
</feature>
<feature type="compositionally biased region" description="Basic and acidic residues" evidence="2">
    <location>
        <begin position="552"/>
        <end position="564"/>
    </location>
</feature>
<evidence type="ECO:0000256" key="2">
    <source>
        <dbReference type="SAM" id="MobiDB-lite"/>
    </source>
</evidence>
<feature type="region of interest" description="Disordered" evidence="2">
    <location>
        <begin position="1559"/>
        <end position="1582"/>
    </location>
</feature>
<feature type="compositionally biased region" description="Low complexity" evidence="2">
    <location>
        <begin position="1219"/>
        <end position="1234"/>
    </location>
</feature>
<feature type="compositionally biased region" description="Low complexity" evidence="2">
    <location>
        <begin position="1560"/>
        <end position="1582"/>
    </location>
</feature>
<dbReference type="PANTHER" id="PTHR15715">
    <property type="entry name" value="CENTROSOMAL PROTEIN OF 170 KDA"/>
    <property type="match status" value="1"/>
</dbReference>
<feature type="region of interest" description="Disordered" evidence="2">
    <location>
        <begin position="609"/>
        <end position="651"/>
    </location>
</feature>
<dbReference type="InterPro" id="IPR008984">
    <property type="entry name" value="SMAD_FHA_dom_sf"/>
</dbReference>
<feature type="region of interest" description="Disordered" evidence="2">
    <location>
        <begin position="718"/>
        <end position="1090"/>
    </location>
</feature>
<dbReference type="EMBL" id="OY660874">
    <property type="protein sequence ID" value="CAJ1067097.1"/>
    <property type="molecule type" value="Genomic_DNA"/>
</dbReference>
<feature type="region of interest" description="Disordered" evidence="2">
    <location>
        <begin position="1413"/>
        <end position="1475"/>
    </location>
</feature>
<feature type="compositionally biased region" description="Low complexity" evidence="2">
    <location>
        <begin position="743"/>
        <end position="775"/>
    </location>
</feature>
<feature type="compositionally biased region" description="Low complexity" evidence="2">
    <location>
        <begin position="1329"/>
        <end position="1342"/>
    </location>
</feature>
<feature type="compositionally biased region" description="Gly residues" evidence="2">
    <location>
        <begin position="670"/>
        <end position="682"/>
    </location>
</feature>
<feature type="region of interest" description="Disordered" evidence="2">
    <location>
        <begin position="1739"/>
        <end position="1824"/>
    </location>
</feature>
<evidence type="ECO:0000313" key="5">
    <source>
        <dbReference type="EMBL" id="CAJ1067097.1"/>
    </source>
</evidence>
<evidence type="ECO:0000313" key="6">
    <source>
        <dbReference type="Proteomes" id="UP001178508"/>
    </source>
</evidence>
<feature type="compositionally biased region" description="Polar residues" evidence="2">
    <location>
        <begin position="1181"/>
        <end position="1194"/>
    </location>
</feature>
<keyword evidence="3" id="KW-1133">Transmembrane helix</keyword>
<feature type="compositionally biased region" description="Basic residues" evidence="2">
    <location>
        <begin position="1464"/>
        <end position="1475"/>
    </location>
</feature>
<dbReference type="Pfam" id="PF15308">
    <property type="entry name" value="CEP170_C"/>
    <property type="match status" value="1"/>
</dbReference>
<feature type="compositionally biased region" description="Low complexity" evidence="2">
    <location>
        <begin position="926"/>
        <end position="940"/>
    </location>
</feature>
<gene>
    <name evidence="5" type="ORF">XNOV1_A022810</name>
</gene>
<feature type="compositionally biased region" description="Low complexity" evidence="2">
    <location>
        <begin position="369"/>
        <end position="394"/>
    </location>
</feature>